<dbReference type="EMBL" id="CAADRP010002218">
    <property type="protein sequence ID" value="VFU63590.1"/>
    <property type="molecule type" value="Genomic_DNA"/>
</dbReference>
<reference evidence="2" key="1">
    <citation type="submission" date="2019-03" db="EMBL/GenBank/DDBJ databases">
        <authorList>
            <person name="Mank J."/>
            <person name="Almeida P."/>
        </authorList>
    </citation>
    <scope>NUCLEOTIDE SEQUENCE</scope>
    <source>
        <strain evidence="2">78183</strain>
    </source>
</reference>
<name>A0A6N2NCA2_SALVM</name>
<evidence type="ECO:0000256" key="1">
    <source>
        <dbReference type="SAM" id="Phobius"/>
    </source>
</evidence>
<evidence type="ECO:0000313" key="2">
    <source>
        <dbReference type="EMBL" id="VFU63590.1"/>
    </source>
</evidence>
<keyword evidence="1" id="KW-0812">Transmembrane</keyword>
<keyword evidence="1" id="KW-0472">Membrane</keyword>
<protein>
    <submittedName>
        <fullName evidence="2">Uncharacterized protein</fullName>
    </submittedName>
</protein>
<dbReference type="AlphaFoldDB" id="A0A6N2NCA2"/>
<proteinExistence type="predicted"/>
<feature type="transmembrane region" description="Helical" evidence="1">
    <location>
        <begin position="51"/>
        <end position="68"/>
    </location>
</feature>
<accession>A0A6N2NCA2</accession>
<sequence>MVPGLLQRDAHPIERTTLPVVPAILIFPEVHLAHLQGELMLMMAIIKGMRGLLQVTVKGILVIMILLLDQNVHIQLWMIFLPVMLMPMLAIQGLVWITNVVPALLNMAMHMVIDLGDLLWDMGAAEVLFQVRIHMGCIVAVRVWVMEVLTEAVKVECTDQATVVITCLVAVMLAVALTRQCTQVVAWAALTTRVLVAQDHTINIMVCEDIDMFLIAKRRNWSEKEPMVTSYFFMEQI</sequence>
<feature type="transmembrane region" description="Helical" evidence="1">
    <location>
        <begin position="74"/>
        <end position="97"/>
    </location>
</feature>
<keyword evidence="1" id="KW-1133">Transmembrane helix</keyword>
<gene>
    <name evidence="2" type="ORF">SVIM_LOCUS484733</name>
</gene>
<organism evidence="2">
    <name type="scientific">Salix viminalis</name>
    <name type="common">Common osier</name>
    <name type="synonym">Basket willow</name>
    <dbReference type="NCBI Taxonomy" id="40686"/>
    <lineage>
        <taxon>Eukaryota</taxon>
        <taxon>Viridiplantae</taxon>
        <taxon>Streptophyta</taxon>
        <taxon>Embryophyta</taxon>
        <taxon>Tracheophyta</taxon>
        <taxon>Spermatophyta</taxon>
        <taxon>Magnoliopsida</taxon>
        <taxon>eudicotyledons</taxon>
        <taxon>Gunneridae</taxon>
        <taxon>Pentapetalae</taxon>
        <taxon>rosids</taxon>
        <taxon>fabids</taxon>
        <taxon>Malpighiales</taxon>
        <taxon>Salicaceae</taxon>
        <taxon>Saliceae</taxon>
        <taxon>Salix</taxon>
    </lineage>
</organism>